<comment type="caution">
    <text evidence="6">The sequence shown here is derived from an EMBL/GenBank/DDBJ whole genome shotgun (WGS) entry which is preliminary data.</text>
</comment>
<dbReference type="GO" id="GO:0003677">
    <property type="term" value="F:DNA binding"/>
    <property type="evidence" value="ECO:0007669"/>
    <property type="project" value="UniProtKB-KW"/>
</dbReference>
<protein>
    <submittedName>
        <fullName evidence="6">DeoR family transcriptional regulator</fullName>
    </submittedName>
</protein>
<evidence type="ECO:0000256" key="3">
    <source>
        <dbReference type="ARBA" id="ARBA00023125"/>
    </source>
</evidence>
<gene>
    <name evidence="6" type="ORF">RSO01_30010</name>
</gene>
<evidence type="ECO:0000256" key="1">
    <source>
        <dbReference type="ARBA" id="ARBA00010466"/>
    </source>
</evidence>
<keyword evidence="7" id="KW-1185">Reference proteome</keyword>
<dbReference type="Pfam" id="PF04198">
    <property type="entry name" value="Sugar-bind"/>
    <property type="match status" value="1"/>
</dbReference>
<sequence>MSEDDEQLRVRVAWLYFMEGLTQADIAGKLGITRLRANRLLGEARESGLVNIQVNARLADCVELERQLVQETGLKDAVVVPTPADQDQIAPVLGRATAEYLARHLGETRVRGLGIGWGATLRETIRHLRPDNFPELSINSMMGGLTHGLEINTFEIASEFARRINGQCNYLAAPIYAGSPRSRDTILDQDVFQETFQRLATNDVALLSVGDLSRRSLLIRYGLPRDVTVDSLRAAGAVGDIMGTFLDSWGKPVKHAVNRRVIAAPVEMLRNIATSIVASGGLNKTAILAGVLRAKLCSVLVVDEAAARAVLGILRGTG</sequence>
<proteinExistence type="inferred from homology"/>
<dbReference type="GO" id="GO:0030246">
    <property type="term" value="F:carbohydrate binding"/>
    <property type="evidence" value="ECO:0007669"/>
    <property type="project" value="InterPro"/>
</dbReference>
<keyword evidence="4" id="KW-0804">Transcription</keyword>
<dbReference type="SUPFAM" id="SSF100950">
    <property type="entry name" value="NagB/RpiA/CoA transferase-like"/>
    <property type="match status" value="1"/>
</dbReference>
<dbReference type="AlphaFoldDB" id="A0A512NA28"/>
<dbReference type="RefSeq" id="WP_147149920.1">
    <property type="nucleotide sequence ID" value="NZ_BKAJ01000047.1"/>
</dbReference>
<feature type="domain" description="Sugar-binding" evidence="5">
    <location>
        <begin position="58"/>
        <end position="311"/>
    </location>
</feature>
<dbReference type="Proteomes" id="UP000321058">
    <property type="component" value="Unassembled WGS sequence"/>
</dbReference>
<dbReference type="InterPro" id="IPR007324">
    <property type="entry name" value="Sugar-bd_dom_put"/>
</dbReference>
<dbReference type="InterPro" id="IPR051054">
    <property type="entry name" value="SorC_transcr_regulators"/>
</dbReference>
<evidence type="ECO:0000313" key="7">
    <source>
        <dbReference type="Proteomes" id="UP000321058"/>
    </source>
</evidence>
<dbReference type="InterPro" id="IPR037171">
    <property type="entry name" value="NagB/RpiA_transferase-like"/>
</dbReference>
<dbReference type="Gene3D" id="1.10.10.10">
    <property type="entry name" value="Winged helix-like DNA-binding domain superfamily/Winged helix DNA-binding domain"/>
    <property type="match status" value="1"/>
</dbReference>
<organism evidence="6 7">
    <name type="scientific">Reyranella soli</name>
    <dbReference type="NCBI Taxonomy" id="1230389"/>
    <lineage>
        <taxon>Bacteria</taxon>
        <taxon>Pseudomonadati</taxon>
        <taxon>Pseudomonadota</taxon>
        <taxon>Alphaproteobacteria</taxon>
        <taxon>Hyphomicrobiales</taxon>
        <taxon>Reyranellaceae</taxon>
        <taxon>Reyranella</taxon>
    </lineage>
</organism>
<keyword evidence="2" id="KW-0805">Transcription regulation</keyword>
<reference evidence="6 7" key="1">
    <citation type="submission" date="2019-07" db="EMBL/GenBank/DDBJ databases">
        <title>Whole genome shotgun sequence of Reyranella soli NBRC 108950.</title>
        <authorList>
            <person name="Hosoyama A."/>
            <person name="Uohara A."/>
            <person name="Ohji S."/>
            <person name="Ichikawa N."/>
        </authorList>
    </citation>
    <scope>NUCLEOTIDE SEQUENCE [LARGE SCALE GENOMIC DNA]</scope>
    <source>
        <strain evidence="6 7">NBRC 108950</strain>
    </source>
</reference>
<keyword evidence="3" id="KW-0238">DNA-binding</keyword>
<evidence type="ECO:0000256" key="4">
    <source>
        <dbReference type="ARBA" id="ARBA00023163"/>
    </source>
</evidence>
<dbReference type="OrthoDB" id="7355674at2"/>
<accession>A0A512NA28</accession>
<dbReference type="PANTHER" id="PTHR34294">
    <property type="entry name" value="TRANSCRIPTIONAL REGULATOR-RELATED"/>
    <property type="match status" value="1"/>
</dbReference>
<evidence type="ECO:0000256" key="2">
    <source>
        <dbReference type="ARBA" id="ARBA00023015"/>
    </source>
</evidence>
<dbReference type="EMBL" id="BKAJ01000047">
    <property type="protein sequence ID" value="GEP55835.1"/>
    <property type="molecule type" value="Genomic_DNA"/>
</dbReference>
<dbReference type="Gene3D" id="3.40.50.1360">
    <property type="match status" value="1"/>
</dbReference>
<comment type="similarity">
    <text evidence="1">Belongs to the SorC transcriptional regulatory family.</text>
</comment>
<evidence type="ECO:0000313" key="6">
    <source>
        <dbReference type="EMBL" id="GEP55835.1"/>
    </source>
</evidence>
<dbReference type="PANTHER" id="PTHR34294:SF1">
    <property type="entry name" value="TRANSCRIPTIONAL REGULATOR LSRR"/>
    <property type="match status" value="1"/>
</dbReference>
<evidence type="ECO:0000259" key="5">
    <source>
        <dbReference type="Pfam" id="PF04198"/>
    </source>
</evidence>
<name>A0A512NA28_9HYPH</name>
<dbReference type="InterPro" id="IPR036388">
    <property type="entry name" value="WH-like_DNA-bd_sf"/>
</dbReference>